<evidence type="ECO:0000256" key="9">
    <source>
        <dbReference type="ARBA" id="ARBA00023136"/>
    </source>
</evidence>
<evidence type="ECO:0000256" key="3">
    <source>
        <dbReference type="ARBA" id="ARBA00008640"/>
    </source>
</evidence>
<name>A0A066VPI5_TILAU</name>
<evidence type="ECO:0000256" key="1">
    <source>
        <dbReference type="ARBA" id="ARBA00002978"/>
    </source>
</evidence>
<dbReference type="InterPro" id="IPR051076">
    <property type="entry name" value="Golgi_membrane_TVP38/TMEM64"/>
</dbReference>
<proteinExistence type="inferred from homology"/>
<evidence type="ECO:0000256" key="4">
    <source>
        <dbReference type="ARBA" id="ARBA00013533"/>
    </source>
</evidence>
<evidence type="ECO:0000256" key="8">
    <source>
        <dbReference type="ARBA" id="ARBA00023034"/>
    </source>
</evidence>
<feature type="domain" description="VTT" evidence="11">
    <location>
        <begin position="58"/>
        <end position="172"/>
    </location>
</feature>
<dbReference type="InterPro" id="IPR032816">
    <property type="entry name" value="VTT_dom"/>
</dbReference>
<comment type="caution">
    <text evidence="12">The sequence shown here is derived from an EMBL/GenBank/DDBJ whole genome shotgun (WGS) entry which is preliminary data.</text>
</comment>
<dbReference type="HOGENOM" id="CLU_021545_0_1_1"/>
<keyword evidence="7 10" id="KW-1133">Transmembrane helix</keyword>
<evidence type="ECO:0000256" key="10">
    <source>
        <dbReference type="SAM" id="Phobius"/>
    </source>
</evidence>
<keyword evidence="6 10" id="KW-0812">Transmembrane</keyword>
<evidence type="ECO:0000259" key="11">
    <source>
        <dbReference type="Pfam" id="PF09335"/>
    </source>
</evidence>
<evidence type="ECO:0000313" key="12">
    <source>
        <dbReference type="EMBL" id="KDN42203.1"/>
    </source>
</evidence>
<dbReference type="PANTHER" id="PTHR47549:SF2">
    <property type="entry name" value="GOLGI APPARATUS MEMBRANE PROTEIN TVP38"/>
    <property type="match status" value="1"/>
</dbReference>
<dbReference type="OrthoDB" id="166803at2759"/>
<evidence type="ECO:0000256" key="5">
    <source>
        <dbReference type="ARBA" id="ARBA00020673"/>
    </source>
</evidence>
<feature type="non-terminal residue" evidence="12">
    <location>
        <position position="220"/>
    </location>
</feature>
<feature type="transmembrane region" description="Helical" evidence="10">
    <location>
        <begin position="38"/>
        <end position="56"/>
    </location>
</feature>
<reference evidence="12 13" key="1">
    <citation type="submission" date="2014-05" db="EMBL/GenBank/DDBJ databases">
        <title>Draft genome sequence of a rare smut relative, Tilletiaria anomala UBC 951.</title>
        <authorList>
            <consortium name="DOE Joint Genome Institute"/>
            <person name="Toome M."/>
            <person name="Kuo A."/>
            <person name="Henrissat B."/>
            <person name="Lipzen A."/>
            <person name="Tritt A."/>
            <person name="Yoshinaga Y."/>
            <person name="Zane M."/>
            <person name="Barry K."/>
            <person name="Grigoriev I.V."/>
            <person name="Spatafora J.W."/>
            <person name="Aimea M.C."/>
        </authorList>
    </citation>
    <scope>NUCLEOTIDE SEQUENCE [LARGE SCALE GENOMIC DNA]</scope>
    <source>
        <strain evidence="12 13">UBC 951</strain>
    </source>
</reference>
<accession>A0A066VPI5</accession>
<evidence type="ECO:0000256" key="6">
    <source>
        <dbReference type="ARBA" id="ARBA00022692"/>
    </source>
</evidence>
<keyword evidence="8" id="KW-0333">Golgi apparatus</keyword>
<gene>
    <name evidence="12" type="ORF">K437DRAFT_210982</name>
</gene>
<feature type="transmembrane region" description="Helical" evidence="10">
    <location>
        <begin position="189"/>
        <end position="210"/>
    </location>
</feature>
<evidence type="ECO:0000313" key="13">
    <source>
        <dbReference type="Proteomes" id="UP000027361"/>
    </source>
</evidence>
<dbReference type="InParanoid" id="A0A066VPI5"/>
<evidence type="ECO:0000256" key="7">
    <source>
        <dbReference type="ARBA" id="ARBA00022989"/>
    </source>
</evidence>
<dbReference type="STRING" id="1037660.A0A066VPI5"/>
<dbReference type="Proteomes" id="UP000027361">
    <property type="component" value="Unassembled WGS sequence"/>
</dbReference>
<evidence type="ECO:0000256" key="2">
    <source>
        <dbReference type="ARBA" id="ARBA00004653"/>
    </source>
</evidence>
<dbReference type="GO" id="GO:0000139">
    <property type="term" value="C:Golgi membrane"/>
    <property type="evidence" value="ECO:0007669"/>
    <property type="project" value="UniProtKB-SubCell"/>
</dbReference>
<comment type="subcellular location">
    <subcellularLocation>
        <location evidence="2">Golgi apparatus membrane</location>
        <topology evidence="2">Multi-pass membrane protein</topology>
    </subcellularLocation>
</comment>
<comment type="function">
    <text evidence="1">Golgi membrane protein involved in vesicular trafficking and spindle migration.</text>
</comment>
<comment type="similarity">
    <text evidence="3">Belongs to the TVP38/TMEM64 family.</text>
</comment>
<dbReference type="GeneID" id="25262079"/>
<organism evidence="12 13">
    <name type="scientific">Tilletiaria anomala (strain ATCC 24038 / CBS 436.72 / UBC 951)</name>
    <dbReference type="NCBI Taxonomy" id="1037660"/>
    <lineage>
        <taxon>Eukaryota</taxon>
        <taxon>Fungi</taxon>
        <taxon>Dikarya</taxon>
        <taxon>Basidiomycota</taxon>
        <taxon>Ustilaginomycotina</taxon>
        <taxon>Exobasidiomycetes</taxon>
        <taxon>Georgefischeriales</taxon>
        <taxon>Tilletiariaceae</taxon>
        <taxon>Tilletiaria</taxon>
    </lineage>
</organism>
<dbReference type="AlphaFoldDB" id="A0A066VPI5"/>
<feature type="non-terminal residue" evidence="12">
    <location>
        <position position="1"/>
    </location>
</feature>
<keyword evidence="9 10" id="KW-0472">Membrane</keyword>
<protein>
    <recommendedName>
        <fullName evidence="4">Golgi apparatus membrane protein TVP38</fullName>
    </recommendedName>
    <alternativeName>
        <fullName evidence="5">Golgi apparatus membrane protein tvp38</fullName>
    </alternativeName>
</protein>
<dbReference type="EMBL" id="JMSN01000072">
    <property type="protein sequence ID" value="KDN42203.1"/>
    <property type="molecule type" value="Genomic_DNA"/>
</dbReference>
<dbReference type="PANTHER" id="PTHR47549">
    <property type="entry name" value="GOLGI APPARATUS MEMBRANE PROTEIN TVP38-RELATED"/>
    <property type="match status" value="1"/>
</dbReference>
<dbReference type="Pfam" id="PF09335">
    <property type="entry name" value="VTT_dom"/>
    <property type="match status" value="1"/>
</dbReference>
<feature type="transmembrane region" description="Helical" evidence="10">
    <location>
        <begin position="141"/>
        <end position="161"/>
    </location>
</feature>
<dbReference type="OMA" id="FWHFVVA"/>
<feature type="transmembrane region" description="Helical" evidence="10">
    <location>
        <begin position="63"/>
        <end position="88"/>
    </location>
</feature>
<dbReference type="FunCoup" id="A0A066VPI5">
    <property type="interactions" value="20"/>
</dbReference>
<dbReference type="RefSeq" id="XP_013241984.1">
    <property type="nucleotide sequence ID" value="XM_013386530.1"/>
</dbReference>
<sequence length="220" mass="24531">WWLLLIVILLLVALMTIYHRQIVDWLTPFSKKIQTIPAGWLIPVAILFIISFPPLFGHEIVAVLCGVVYGLWKGFGIVALGTLLGEIGNFYAFKSFLSGHATRYERKNINYACMAHIVREGGFFVIFLARLSAIPGHFTTAVFATVGMSVWIFILAAVLSMPKQLTIVYLGWVIEQSGNSSNEPTSSKIVKYVVLLVSVLITLGAGWYLYGKMYEARPEV</sequence>
<keyword evidence="13" id="KW-1185">Reference proteome</keyword>